<comment type="caution">
    <text evidence="1">The sequence shown here is derived from an EMBL/GenBank/DDBJ whole genome shotgun (WGS) entry which is preliminary data.</text>
</comment>
<dbReference type="EMBL" id="JAAKZF010000043">
    <property type="protein sequence ID" value="NGO54092.1"/>
    <property type="molecule type" value="Genomic_DNA"/>
</dbReference>
<evidence type="ECO:0000313" key="2">
    <source>
        <dbReference type="Proteomes" id="UP001642900"/>
    </source>
</evidence>
<name>A0A6G4WH24_9HYPH</name>
<evidence type="ECO:0000313" key="1">
    <source>
        <dbReference type="EMBL" id="NGO54092.1"/>
    </source>
</evidence>
<proteinExistence type="predicted"/>
<reference evidence="1 2" key="1">
    <citation type="submission" date="2020-02" db="EMBL/GenBank/DDBJ databases">
        <title>Genome sequence of strain CCNWXJ40-4.</title>
        <authorList>
            <person name="Gao J."/>
            <person name="Sun J."/>
        </authorList>
    </citation>
    <scope>NUCLEOTIDE SEQUENCE [LARGE SCALE GENOMIC DNA]</scope>
    <source>
        <strain evidence="1 2">CCNWXJ 40-4</strain>
    </source>
</reference>
<protein>
    <submittedName>
        <fullName evidence="1">Uncharacterized protein</fullName>
    </submittedName>
</protein>
<sequence>MRSIAARRSAKELDNAGLLGREQLVPEQVEIDERVAYLGFGDSAVLCARRGPSLHDDLE</sequence>
<dbReference type="Proteomes" id="UP001642900">
    <property type="component" value="Unassembled WGS sequence"/>
</dbReference>
<accession>A0A6G4WH24</accession>
<gene>
    <name evidence="1" type="ORF">G6N73_23595</name>
</gene>
<organism evidence="1 2">
    <name type="scientific">Allomesorhizobium camelthorni</name>
    <dbReference type="NCBI Taxonomy" id="475069"/>
    <lineage>
        <taxon>Bacteria</taxon>
        <taxon>Pseudomonadati</taxon>
        <taxon>Pseudomonadota</taxon>
        <taxon>Alphaproteobacteria</taxon>
        <taxon>Hyphomicrobiales</taxon>
        <taxon>Phyllobacteriaceae</taxon>
        <taxon>Allomesorhizobium</taxon>
    </lineage>
</organism>
<dbReference type="AlphaFoldDB" id="A0A6G4WH24"/>
<keyword evidence="2" id="KW-1185">Reference proteome</keyword>